<keyword evidence="1" id="KW-0378">Hydrolase</keyword>
<keyword evidence="1" id="KW-0540">Nuclease</keyword>
<evidence type="ECO:0000313" key="2">
    <source>
        <dbReference type="Proteomes" id="UP000325081"/>
    </source>
</evidence>
<dbReference type="Proteomes" id="UP000325081">
    <property type="component" value="Unassembled WGS sequence"/>
</dbReference>
<proteinExistence type="predicted"/>
<comment type="caution">
    <text evidence="1">The sequence shown here is derived from an EMBL/GenBank/DDBJ whole genome shotgun (WGS) entry which is preliminary data.</text>
</comment>
<gene>
    <name evidence="1" type="ORF">STAS_25599</name>
</gene>
<keyword evidence="2" id="KW-1185">Reference proteome</keyword>
<accession>A0A5A7QU61</accession>
<organism evidence="1 2">
    <name type="scientific">Striga asiatica</name>
    <name type="common">Asiatic witchweed</name>
    <name type="synonym">Buchnera asiatica</name>
    <dbReference type="NCBI Taxonomy" id="4170"/>
    <lineage>
        <taxon>Eukaryota</taxon>
        <taxon>Viridiplantae</taxon>
        <taxon>Streptophyta</taxon>
        <taxon>Embryophyta</taxon>
        <taxon>Tracheophyta</taxon>
        <taxon>Spermatophyta</taxon>
        <taxon>Magnoliopsida</taxon>
        <taxon>eudicotyledons</taxon>
        <taxon>Gunneridae</taxon>
        <taxon>Pentapetalae</taxon>
        <taxon>asterids</taxon>
        <taxon>lamiids</taxon>
        <taxon>Lamiales</taxon>
        <taxon>Orobanchaceae</taxon>
        <taxon>Buchnereae</taxon>
        <taxon>Striga</taxon>
    </lineage>
</organism>
<name>A0A5A7QU61_STRAF</name>
<dbReference type="AlphaFoldDB" id="A0A5A7QU61"/>
<protein>
    <submittedName>
        <fullName evidence="1">5'-3' exonuclease family protein</fullName>
    </submittedName>
</protein>
<reference evidence="2" key="1">
    <citation type="journal article" date="2019" name="Curr. Biol.">
        <title>Genome Sequence of Striga asiatica Provides Insight into the Evolution of Plant Parasitism.</title>
        <authorList>
            <person name="Yoshida S."/>
            <person name="Kim S."/>
            <person name="Wafula E.K."/>
            <person name="Tanskanen J."/>
            <person name="Kim Y.M."/>
            <person name="Honaas L."/>
            <person name="Yang Z."/>
            <person name="Spallek T."/>
            <person name="Conn C.E."/>
            <person name="Ichihashi Y."/>
            <person name="Cheong K."/>
            <person name="Cui S."/>
            <person name="Der J.P."/>
            <person name="Gundlach H."/>
            <person name="Jiao Y."/>
            <person name="Hori C."/>
            <person name="Ishida J.K."/>
            <person name="Kasahara H."/>
            <person name="Kiba T."/>
            <person name="Kim M.S."/>
            <person name="Koo N."/>
            <person name="Laohavisit A."/>
            <person name="Lee Y.H."/>
            <person name="Lumba S."/>
            <person name="McCourt P."/>
            <person name="Mortimer J.C."/>
            <person name="Mutuku J.M."/>
            <person name="Nomura T."/>
            <person name="Sasaki-Sekimoto Y."/>
            <person name="Seto Y."/>
            <person name="Wang Y."/>
            <person name="Wakatake T."/>
            <person name="Sakakibara H."/>
            <person name="Demura T."/>
            <person name="Yamaguchi S."/>
            <person name="Yoneyama K."/>
            <person name="Manabe R.I."/>
            <person name="Nelson D.C."/>
            <person name="Schulman A.H."/>
            <person name="Timko M.P."/>
            <person name="dePamphilis C.W."/>
            <person name="Choi D."/>
            <person name="Shirasu K."/>
        </authorList>
    </citation>
    <scope>NUCLEOTIDE SEQUENCE [LARGE SCALE GENOMIC DNA]</scope>
    <source>
        <strain evidence="2">cv. UVA1</strain>
    </source>
</reference>
<sequence length="129" mass="14846">MKLVFDCWYRATGSVYGQQAWDRGYRQVIAEIDSQCSRFKINFDLMMSLMMGSRYRNLFNIGLNYHAGYDSYAQIKESKLVLKASARKGHLFLMGFSWQLDVSGQPNILQKPNYVPSHIDLPPLKPVSS</sequence>
<keyword evidence="1" id="KW-0269">Exonuclease</keyword>
<evidence type="ECO:0000313" key="1">
    <source>
        <dbReference type="EMBL" id="GER48438.1"/>
    </source>
</evidence>
<dbReference type="EMBL" id="BKCP01008292">
    <property type="protein sequence ID" value="GER48438.1"/>
    <property type="molecule type" value="Genomic_DNA"/>
</dbReference>
<dbReference type="GO" id="GO:0004527">
    <property type="term" value="F:exonuclease activity"/>
    <property type="evidence" value="ECO:0007669"/>
    <property type="project" value="UniProtKB-KW"/>
</dbReference>